<dbReference type="AlphaFoldDB" id="A0A0A9AVR6"/>
<evidence type="ECO:0000313" key="1">
    <source>
        <dbReference type="EMBL" id="JAD53005.1"/>
    </source>
</evidence>
<name>A0A0A9AVR6_ARUDO</name>
<protein>
    <submittedName>
        <fullName evidence="1">Uncharacterized protein</fullName>
    </submittedName>
</protein>
<reference evidence="1" key="2">
    <citation type="journal article" date="2015" name="Data Brief">
        <title>Shoot transcriptome of the giant reed, Arundo donax.</title>
        <authorList>
            <person name="Barrero R.A."/>
            <person name="Guerrero F.D."/>
            <person name="Moolhuijzen P."/>
            <person name="Goolsby J.A."/>
            <person name="Tidwell J."/>
            <person name="Bellgard S.E."/>
            <person name="Bellgard M.I."/>
        </authorList>
    </citation>
    <scope>NUCLEOTIDE SEQUENCE</scope>
    <source>
        <tissue evidence="1">Shoot tissue taken approximately 20 cm above the soil surface</tissue>
    </source>
</reference>
<reference evidence="1" key="1">
    <citation type="submission" date="2014-09" db="EMBL/GenBank/DDBJ databases">
        <authorList>
            <person name="Magalhaes I.L.F."/>
            <person name="Oliveira U."/>
            <person name="Santos F.R."/>
            <person name="Vidigal T.H.D.A."/>
            <person name="Brescovit A.D."/>
            <person name="Santos A.J."/>
        </authorList>
    </citation>
    <scope>NUCLEOTIDE SEQUENCE</scope>
    <source>
        <tissue evidence="1">Shoot tissue taken approximately 20 cm above the soil surface</tissue>
    </source>
</reference>
<organism evidence="1">
    <name type="scientific">Arundo donax</name>
    <name type="common">Giant reed</name>
    <name type="synonym">Donax arundinaceus</name>
    <dbReference type="NCBI Taxonomy" id="35708"/>
    <lineage>
        <taxon>Eukaryota</taxon>
        <taxon>Viridiplantae</taxon>
        <taxon>Streptophyta</taxon>
        <taxon>Embryophyta</taxon>
        <taxon>Tracheophyta</taxon>
        <taxon>Spermatophyta</taxon>
        <taxon>Magnoliopsida</taxon>
        <taxon>Liliopsida</taxon>
        <taxon>Poales</taxon>
        <taxon>Poaceae</taxon>
        <taxon>PACMAD clade</taxon>
        <taxon>Arundinoideae</taxon>
        <taxon>Arundineae</taxon>
        <taxon>Arundo</taxon>
    </lineage>
</organism>
<dbReference type="EMBL" id="GBRH01244890">
    <property type="protein sequence ID" value="JAD53005.1"/>
    <property type="molecule type" value="Transcribed_RNA"/>
</dbReference>
<sequence length="38" mass="4166">MQRCSNVASHMRVLNSKYIVMVPAKCQGTSSSLPKLAE</sequence>
<accession>A0A0A9AVR6</accession>
<proteinExistence type="predicted"/>